<organism evidence="1 2">
    <name type="scientific">Aspergillus keveii</name>
    <dbReference type="NCBI Taxonomy" id="714993"/>
    <lineage>
        <taxon>Eukaryota</taxon>
        <taxon>Fungi</taxon>
        <taxon>Dikarya</taxon>
        <taxon>Ascomycota</taxon>
        <taxon>Pezizomycotina</taxon>
        <taxon>Eurotiomycetes</taxon>
        <taxon>Eurotiomycetidae</taxon>
        <taxon>Eurotiales</taxon>
        <taxon>Aspergillaceae</taxon>
        <taxon>Aspergillus</taxon>
        <taxon>Aspergillus subgen. Nidulantes</taxon>
    </lineage>
</organism>
<accession>A0ABR4FU39</accession>
<name>A0ABR4FU39_9EURO</name>
<protein>
    <submittedName>
        <fullName evidence="1">Uncharacterized protein</fullName>
    </submittedName>
</protein>
<reference evidence="1 2" key="1">
    <citation type="submission" date="2024-07" db="EMBL/GenBank/DDBJ databases">
        <title>Section-level genome sequencing and comparative genomics of Aspergillus sections Usti and Cavernicolus.</title>
        <authorList>
            <consortium name="Lawrence Berkeley National Laboratory"/>
            <person name="Nybo J.L."/>
            <person name="Vesth T.C."/>
            <person name="Theobald S."/>
            <person name="Frisvad J.C."/>
            <person name="Larsen T.O."/>
            <person name="Kjaerboelling I."/>
            <person name="Rothschild-Mancinelli K."/>
            <person name="Lyhne E.K."/>
            <person name="Kogle M.E."/>
            <person name="Barry K."/>
            <person name="Clum A."/>
            <person name="Na H."/>
            <person name="Ledsgaard L."/>
            <person name="Lin J."/>
            <person name="Lipzen A."/>
            <person name="Kuo A."/>
            <person name="Riley R."/>
            <person name="Mondo S."/>
            <person name="Labutti K."/>
            <person name="Haridas S."/>
            <person name="Pangalinan J."/>
            <person name="Salamov A.A."/>
            <person name="Simmons B.A."/>
            <person name="Magnuson J.K."/>
            <person name="Chen J."/>
            <person name="Drula E."/>
            <person name="Henrissat B."/>
            <person name="Wiebenga A."/>
            <person name="Lubbers R.J."/>
            <person name="Gomes A.C."/>
            <person name="Makela M.R."/>
            <person name="Stajich J."/>
            <person name="Grigoriev I.V."/>
            <person name="Mortensen U.H."/>
            <person name="De Vries R.P."/>
            <person name="Baker S.E."/>
            <person name="Andersen M.R."/>
        </authorList>
    </citation>
    <scope>NUCLEOTIDE SEQUENCE [LARGE SCALE GENOMIC DNA]</scope>
    <source>
        <strain evidence="1 2">CBS 209.92</strain>
    </source>
</reference>
<comment type="caution">
    <text evidence="1">The sequence shown here is derived from an EMBL/GenBank/DDBJ whole genome shotgun (WGS) entry which is preliminary data.</text>
</comment>
<evidence type="ECO:0000313" key="1">
    <source>
        <dbReference type="EMBL" id="KAL2786785.1"/>
    </source>
</evidence>
<gene>
    <name evidence="1" type="ORF">BJX66DRAFT_312212</name>
</gene>
<dbReference type="EMBL" id="JBFTWV010000110">
    <property type="protein sequence ID" value="KAL2786785.1"/>
    <property type="molecule type" value="Genomic_DNA"/>
</dbReference>
<evidence type="ECO:0000313" key="2">
    <source>
        <dbReference type="Proteomes" id="UP001610563"/>
    </source>
</evidence>
<proteinExistence type="predicted"/>
<dbReference type="Proteomes" id="UP001610563">
    <property type="component" value="Unassembled WGS sequence"/>
</dbReference>
<sequence>MRFSNSCPIVTFVLPFARQGSTYDEEFEDTQLCPLSLENSREVAGLSKYHIALELASYLPYMVRSGPASLQ</sequence>
<keyword evidence="2" id="KW-1185">Reference proteome</keyword>